<keyword evidence="1" id="KW-0812">Transmembrane</keyword>
<keyword evidence="3" id="KW-1185">Reference proteome</keyword>
<gene>
    <name evidence="2" type="ORF">FYJ58_04260</name>
</gene>
<feature type="transmembrane region" description="Helical" evidence="1">
    <location>
        <begin position="57"/>
        <end position="78"/>
    </location>
</feature>
<sequence>MWTRRELKQNAKEVLKRTYWLSFAVVLVGELIANVGSTYKIVSNYSKIFGNELPTTVIFSGTAFTLLFMIFLALPLLAGKCYFFMRSRQYDTEFTDMFSGFTNGNYLHTIGTLLLKQIFIFLWSLLLFIPGIIKTYEYYFVPYIIMENPQISRKRAFELSRQMTNGFKWNIFVLELSFIGWSLLGLLLCGIGILFVAPYIEATKAELYAAQRAHVLQEGVTDEAELCGFSKNIF</sequence>
<dbReference type="Proteomes" id="UP000482209">
    <property type="component" value="Unassembled WGS sequence"/>
</dbReference>
<feature type="transmembrane region" description="Helical" evidence="1">
    <location>
        <begin position="113"/>
        <end position="133"/>
    </location>
</feature>
<dbReference type="RefSeq" id="WP_154517729.1">
    <property type="nucleotide sequence ID" value="NZ_VUMT01000004.1"/>
</dbReference>
<organism evidence="2 3">
    <name type="scientific">Velocimicrobium porci</name>
    <dbReference type="NCBI Taxonomy" id="2606634"/>
    <lineage>
        <taxon>Bacteria</taxon>
        <taxon>Bacillati</taxon>
        <taxon>Bacillota</taxon>
        <taxon>Clostridia</taxon>
        <taxon>Lachnospirales</taxon>
        <taxon>Lachnospiraceae</taxon>
        <taxon>Velocimicrobium</taxon>
    </lineage>
</organism>
<dbReference type="Pfam" id="PF06161">
    <property type="entry name" value="DUF975"/>
    <property type="match status" value="1"/>
</dbReference>
<accession>A0A6L5XWH2</accession>
<dbReference type="PANTHER" id="PTHR40076:SF1">
    <property type="entry name" value="MEMBRANE PROTEIN"/>
    <property type="match status" value="1"/>
</dbReference>
<dbReference type="InterPro" id="IPR010380">
    <property type="entry name" value="DUF975"/>
</dbReference>
<proteinExistence type="predicted"/>
<feature type="transmembrane region" description="Helical" evidence="1">
    <location>
        <begin position="178"/>
        <end position="200"/>
    </location>
</feature>
<keyword evidence="1" id="KW-0472">Membrane</keyword>
<dbReference type="EMBL" id="VUMT01000004">
    <property type="protein sequence ID" value="MSS63092.1"/>
    <property type="molecule type" value="Genomic_DNA"/>
</dbReference>
<evidence type="ECO:0000313" key="3">
    <source>
        <dbReference type="Proteomes" id="UP000482209"/>
    </source>
</evidence>
<name>A0A6L5XWH2_9FIRM</name>
<feature type="transmembrane region" description="Helical" evidence="1">
    <location>
        <begin position="20"/>
        <end position="37"/>
    </location>
</feature>
<evidence type="ECO:0000256" key="1">
    <source>
        <dbReference type="SAM" id="Phobius"/>
    </source>
</evidence>
<comment type="caution">
    <text evidence="2">The sequence shown here is derived from an EMBL/GenBank/DDBJ whole genome shotgun (WGS) entry which is preliminary data.</text>
</comment>
<dbReference type="AlphaFoldDB" id="A0A6L5XWH2"/>
<keyword evidence="1" id="KW-1133">Transmembrane helix</keyword>
<reference evidence="2 3" key="1">
    <citation type="submission" date="2019-08" db="EMBL/GenBank/DDBJ databases">
        <title>In-depth cultivation of the pig gut microbiome towards novel bacterial diversity and tailored functional studies.</title>
        <authorList>
            <person name="Wylensek D."/>
            <person name="Hitch T.C.A."/>
            <person name="Clavel T."/>
        </authorList>
    </citation>
    <scope>NUCLEOTIDE SEQUENCE [LARGE SCALE GENOMIC DNA]</scope>
    <source>
        <strain evidence="2 3">WCA-693-APC-MOT-I</strain>
    </source>
</reference>
<dbReference type="PANTHER" id="PTHR40076">
    <property type="entry name" value="MEMBRANE PROTEIN-RELATED"/>
    <property type="match status" value="1"/>
</dbReference>
<evidence type="ECO:0000313" key="2">
    <source>
        <dbReference type="EMBL" id="MSS63092.1"/>
    </source>
</evidence>
<protein>
    <submittedName>
        <fullName evidence="2">DUF975 family protein</fullName>
    </submittedName>
</protein>